<dbReference type="Gene3D" id="3.40.50.40">
    <property type="match status" value="1"/>
</dbReference>
<dbReference type="PANTHER" id="PTHR11707">
    <property type="entry name" value="L-ASPARAGINASE"/>
    <property type="match status" value="1"/>
</dbReference>
<dbReference type="InterPro" id="IPR040919">
    <property type="entry name" value="Asparaginase_C"/>
</dbReference>
<comment type="caution">
    <text evidence="2">The sequence shown here is derived from an EMBL/GenBank/DDBJ whole genome shotgun (WGS) entry which is preliminary data.</text>
</comment>
<evidence type="ECO:0000259" key="1">
    <source>
        <dbReference type="Pfam" id="PF17763"/>
    </source>
</evidence>
<dbReference type="PANTHER" id="PTHR11707:SF28">
    <property type="entry name" value="60 KDA LYSOPHOSPHOLIPASE"/>
    <property type="match status" value="1"/>
</dbReference>
<dbReference type="PIRSF" id="PIRSF001220">
    <property type="entry name" value="L-ASNase_gatD"/>
    <property type="match status" value="1"/>
</dbReference>
<feature type="domain" description="Asparaginase/glutaminase C-terminal" evidence="1">
    <location>
        <begin position="1"/>
        <end position="86"/>
    </location>
</feature>
<name>X0YDU7_9ZZZZ</name>
<sequence>IVLEVGGLGHVPTKRSRMPWPKKIKEVVAKGLIVCVAAQTIYGRLDLLVYSNGRELLNAGVIPLEDMLAETALVKLGWVLGHKDWDVKEKMLENIAGEFSDRLEE</sequence>
<protein>
    <recommendedName>
        <fullName evidence="1">Asparaginase/glutaminase C-terminal domain-containing protein</fullName>
    </recommendedName>
</protein>
<dbReference type="SUPFAM" id="SSF53774">
    <property type="entry name" value="Glutaminase/Asparaginase"/>
    <property type="match status" value="1"/>
</dbReference>
<dbReference type="PIRSF" id="PIRSF500176">
    <property type="entry name" value="L_ASNase"/>
    <property type="match status" value="1"/>
</dbReference>
<dbReference type="EMBL" id="BARS01049619">
    <property type="protein sequence ID" value="GAG34961.1"/>
    <property type="molecule type" value="Genomic_DNA"/>
</dbReference>
<feature type="non-terminal residue" evidence="2">
    <location>
        <position position="1"/>
    </location>
</feature>
<accession>X0YDU7</accession>
<organism evidence="2">
    <name type="scientific">marine sediment metagenome</name>
    <dbReference type="NCBI Taxonomy" id="412755"/>
    <lineage>
        <taxon>unclassified sequences</taxon>
        <taxon>metagenomes</taxon>
        <taxon>ecological metagenomes</taxon>
    </lineage>
</organism>
<dbReference type="InterPro" id="IPR036152">
    <property type="entry name" value="Asp/glu_Ase-like_sf"/>
</dbReference>
<dbReference type="InterPro" id="IPR027473">
    <property type="entry name" value="L-asparaginase_C"/>
</dbReference>
<dbReference type="Pfam" id="PF17763">
    <property type="entry name" value="Asparaginase_C"/>
    <property type="match status" value="1"/>
</dbReference>
<dbReference type="AlphaFoldDB" id="X0YDU7"/>
<gene>
    <name evidence="2" type="ORF">S01H1_74198</name>
</gene>
<proteinExistence type="predicted"/>
<dbReference type="InterPro" id="IPR006034">
    <property type="entry name" value="Asparaginase/glutaminase-like"/>
</dbReference>
<dbReference type="PROSITE" id="PS51732">
    <property type="entry name" value="ASN_GLN_ASE_3"/>
    <property type="match status" value="1"/>
</dbReference>
<reference evidence="2" key="1">
    <citation type="journal article" date="2014" name="Front. Microbiol.">
        <title>High frequency of phylogenetically diverse reductive dehalogenase-homologous genes in deep subseafloor sedimentary metagenomes.</title>
        <authorList>
            <person name="Kawai M."/>
            <person name="Futagami T."/>
            <person name="Toyoda A."/>
            <person name="Takaki Y."/>
            <person name="Nishi S."/>
            <person name="Hori S."/>
            <person name="Arai W."/>
            <person name="Tsubouchi T."/>
            <person name="Morono Y."/>
            <person name="Uchiyama I."/>
            <person name="Ito T."/>
            <person name="Fujiyama A."/>
            <person name="Inagaki F."/>
            <person name="Takami H."/>
        </authorList>
    </citation>
    <scope>NUCLEOTIDE SEQUENCE</scope>
    <source>
        <strain evidence="2">Expedition CK06-06</strain>
    </source>
</reference>
<evidence type="ECO:0000313" key="2">
    <source>
        <dbReference type="EMBL" id="GAG34961.1"/>
    </source>
</evidence>